<keyword evidence="6 9" id="KW-0812">Transmembrane</keyword>
<dbReference type="Gene3D" id="1.10.3720.10">
    <property type="entry name" value="MetI-like"/>
    <property type="match status" value="1"/>
</dbReference>
<dbReference type="PANTHER" id="PTHR30425">
    <property type="entry name" value="PHOSPHATE TRANSPORT SYSTEM PERMEASE PROTEIN PST"/>
    <property type="match status" value="1"/>
</dbReference>
<keyword evidence="3 9" id="KW-0813">Transport</keyword>
<evidence type="ECO:0000256" key="6">
    <source>
        <dbReference type="ARBA" id="ARBA00022692"/>
    </source>
</evidence>
<comment type="similarity">
    <text evidence="2 10">Belongs to the binding-protein-dependent transport system permease family. CysTW subfamily.</text>
</comment>
<gene>
    <name evidence="12" type="ORF">GA0061077_0866</name>
</gene>
<dbReference type="GO" id="GO:0005315">
    <property type="term" value="F:phosphate transmembrane transporter activity"/>
    <property type="evidence" value="ECO:0007669"/>
    <property type="project" value="InterPro"/>
</dbReference>
<reference evidence="13" key="1">
    <citation type="submission" date="2016-08" db="EMBL/GenBank/DDBJ databases">
        <authorList>
            <person name="Varghese N."/>
            <person name="Submissions Spin"/>
        </authorList>
    </citation>
    <scope>NUCLEOTIDE SEQUENCE [LARGE SCALE GENOMIC DNA]</scope>
    <source>
        <strain evidence="13">R-52791</strain>
    </source>
</reference>
<feature type="transmembrane region" description="Helical" evidence="9">
    <location>
        <begin position="135"/>
        <end position="158"/>
    </location>
</feature>
<evidence type="ECO:0000256" key="2">
    <source>
        <dbReference type="ARBA" id="ARBA00007069"/>
    </source>
</evidence>
<evidence type="ECO:0000313" key="12">
    <source>
        <dbReference type="EMBL" id="SCC79873.1"/>
    </source>
</evidence>
<dbReference type="Proteomes" id="UP000242610">
    <property type="component" value="Unassembled WGS sequence"/>
</dbReference>
<sequence>MTDASEYDRAEKDMGVTVDTRNADAKNEPDAHSHDGIFHMAALFCGALILVALGAVVLFLLLRAWPIFAGPRSQTEAVFTSLSGGKAHGFLQYVGPLIFGTVVIAALALVIAFFVAVGVALFINFYAPRRVGTVLNYVVDLLAAIPSVIYGLWGALILVPAMYPFWNWVSMHLGWIPMFAGPAANPPRTVASAAVILAIMIMPIITSMARDILAQTPRLNQEAALALGATKWEMIRLTALPFAKSGMVSASMLALGRALGETMAVMMVLSPGMTYSWHWLQASKSQTIAANIAAQYPEADSLGVSALIATGLVLFVITFVVNLIARRITKKGGAR</sequence>
<evidence type="ECO:0000256" key="7">
    <source>
        <dbReference type="ARBA" id="ARBA00022989"/>
    </source>
</evidence>
<dbReference type="PANTHER" id="PTHR30425:SF1">
    <property type="entry name" value="PHOSPHATE TRANSPORT SYSTEM PERMEASE PROTEIN PSTC"/>
    <property type="match status" value="1"/>
</dbReference>
<protein>
    <recommendedName>
        <fullName evidence="10">Phosphate transport system permease protein</fullName>
    </recommendedName>
</protein>
<dbReference type="InterPro" id="IPR011864">
    <property type="entry name" value="Phosphate_PstC"/>
</dbReference>
<feature type="transmembrane region" description="Helical" evidence="9">
    <location>
        <begin position="97"/>
        <end position="123"/>
    </location>
</feature>
<dbReference type="Pfam" id="PF00528">
    <property type="entry name" value="BPD_transp_1"/>
    <property type="match status" value="1"/>
</dbReference>
<feature type="transmembrane region" description="Helical" evidence="9">
    <location>
        <begin position="37"/>
        <end position="62"/>
    </location>
</feature>
<evidence type="ECO:0000256" key="10">
    <source>
        <dbReference type="RuleBase" id="RU363054"/>
    </source>
</evidence>
<dbReference type="GO" id="GO:0006817">
    <property type="term" value="P:phosphate ion transport"/>
    <property type="evidence" value="ECO:0007669"/>
    <property type="project" value="UniProtKB-KW"/>
</dbReference>
<evidence type="ECO:0000256" key="1">
    <source>
        <dbReference type="ARBA" id="ARBA00004651"/>
    </source>
</evidence>
<keyword evidence="7 9" id="KW-1133">Transmembrane helix</keyword>
<feature type="transmembrane region" description="Helical" evidence="9">
    <location>
        <begin position="304"/>
        <end position="325"/>
    </location>
</feature>
<name>A0A1C4H505_9BIFI</name>
<organism evidence="12 13">
    <name type="scientific">Bifidobacterium commune</name>
    <dbReference type="NCBI Taxonomy" id="1505727"/>
    <lineage>
        <taxon>Bacteria</taxon>
        <taxon>Bacillati</taxon>
        <taxon>Actinomycetota</taxon>
        <taxon>Actinomycetes</taxon>
        <taxon>Bifidobacteriales</taxon>
        <taxon>Bifidobacteriaceae</taxon>
        <taxon>Bifidobacterium</taxon>
    </lineage>
</organism>
<dbReference type="CDD" id="cd06261">
    <property type="entry name" value="TM_PBP2"/>
    <property type="match status" value="1"/>
</dbReference>
<dbReference type="STRING" id="1505727.GA0061077_0866"/>
<accession>A0A1C4H505</accession>
<keyword evidence="8 9" id="KW-0472">Membrane</keyword>
<evidence type="ECO:0000256" key="5">
    <source>
        <dbReference type="ARBA" id="ARBA00022592"/>
    </source>
</evidence>
<dbReference type="AlphaFoldDB" id="A0A1C4H505"/>
<evidence type="ECO:0000256" key="9">
    <source>
        <dbReference type="RuleBase" id="RU363032"/>
    </source>
</evidence>
<keyword evidence="4 10" id="KW-1003">Cell membrane</keyword>
<comment type="function">
    <text evidence="10">Part of the binding-protein-dependent transport system for phosphate; probably responsible for the translocation of the substrate across the membrane.</text>
</comment>
<dbReference type="GO" id="GO:0005886">
    <property type="term" value="C:plasma membrane"/>
    <property type="evidence" value="ECO:0007669"/>
    <property type="project" value="UniProtKB-SubCell"/>
</dbReference>
<dbReference type="InterPro" id="IPR051124">
    <property type="entry name" value="Phosphate_Transport_Permease"/>
</dbReference>
<comment type="subcellular location">
    <subcellularLocation>
        <location evidence="1 9">Cell membrane</location>
        <topology evidence="1 9">Multi-pass membrane protein</topology>
    </subcellularLocation>
</comment>
<dbReference type="InterPro" id="IPR000515">
    <property type="entry name" value="MetI-like"/>
</dbReference>
<keyword evidence="13" id="KW-1185">Reference proteome</keyword>
<evidence type="ECO:0000256" key="4">
    <source>
        <dbReference type="ARBA" id="ARBA00022475"/>
    </source>
</evidence>
<dbReference type="PROSITE" id="PS50928">
    <property type="entry name" value="ABC_TM1"/>
    <property type="match status" value="1"/>
</dbReference>
<dbReference type="EMBL" id="FMBL01000002">
    <property type="protein sequence ID" value="SCC79873.1"/>
    <property type="molecule type" value="Genomic_DNA"/>
</dbReference>
<dbReference type="InterPro" id="IPR035906">
    <property type="entry name" value="MetI-like_sf"/>
</dbReference>
<feature type="transmembrane region" description="Helical" evidence="9">
    <location>
        <begin position="190"/>
        <end position="209"/>
    </location>
</feature>
<keyword evidence="5 10" id="KW-0592">Phosphate transport</keyword>
<proteinExistence type="inferred from homology"/>
<evidence type="ECO:0000256" key="8">
    <source>
        <dbReference type="ARBA" id="ARBA00023136"/>
    </source>
</evidence>
<dbReference type="NCBIfam" id="TIGR02138">
    <property type="entry name" value="phosphate_pstC"/>
    <property type="match status" value="1"/>
</dbReference>
<evidence type="ECO:0000313" key="13">
    <source>
        <dbReference type="Proteomes" id="UP000242610"/>
    </source>
</evidence>
<dbReference type="SUPFAM" id="SSF161098">
    <property type="entry name" value="MetI-like"/>
    <property type="match status" value="1"/>
</dbReference>
<feature type="transmembrane region" description="Helical" evidence="9">
    <location>
        <begin position="246"/>
        <end position="269"/>
    </location>
</feature>
<evidence type="ECO:0000259" key="11">
    <source>
        <dbReference type="PROSITE" id="PS50928"/>
    </source>
</evidence>
<feature type="domain" description="ABC transmembrane type-1" evidence="11">
    <location>
        <begin position="98"/>
        <end position="325"/>
    </location>
</feature>
<evidence type="ECO:0000256" key="3">
    <source>
        <dbReference type="ARBA" id="ARBA00022448"/>
    </source>
</evidence>